<reference evidence="1 2" key="1">
    <citation type="submission" date="2018-12" db="EMBL/GenBank/DDBJ databases">
        <title>Complete genome of Litorilituus sediminis.</title>
        <authorList>
            <person name="Liu A."/>
            <person name="Rong J."/>
        </authorList>
    </citation>
    <scope>NUCLEOTIDE SEQUENCE [LARGE SCALE GENOMIC DNA]</scope>
    <source>
        <strain evidence="1 2">JCM 17549</strain>
    </source>
</reference>
<dbReference type="AlphaFoldDB" id="A0A4P6PA22"/>
<dbReference type="Gene3D" id="2.60.120.10">
    <property type="entry name" value="Jelly Rolls"/>
    <property type="match status" value="1"/>
</dbReference>
<dbReference type="Proteomes" id="UP000290244">
    <property type="component" value="Chromosome"/>
</dbReference>
<name>A0A4P6PA22_9GAMM</name>
<protein>
    <submittedName>
        <fullName evidence="1">HutD family protein</fullName>
    </submittedName>
</protein>
<proteinExistence type="predicted"/>
<dbReference type="SUPFAM" id="SSF51182">
    <property type="entry name" value="RmlC-like cupins"/>
    <property type="match status" value="1"/>
</dbReference>
<accession>A0A4P6PA22</accession>
<dbReference type="RefSeq" id="WP_130602614.1">
    <property type="nucleotide sequence ID" value="NZ_CP034759.1"/>
</dbReference>
<dbReference type="CDD" id="cd20293">
    <property type="entry name" value="cupin_HutD_N"/>
    <property type="match status" value="1"/>
</dbReference>
<dbReference type="Pfam" id="PF05962">
    <property type="entry name" value="HutD"/>
    <property type="match status" value="1"/>
</dbReference>
<sequence>MITVISPDYFKTIPWKNGLGSTTELAISSGGKLDDFAWRLSIATVDNNGVFSDFSGYQRDLVLIAGKGITLEHDGKSTDNLTKLLDVAHFDGGSKTVGTLSHGSIKDFNIMTKQGHYSAKVNTYTNKQVVTMPAQSELVFVYSLSSYCQVSQASLTTSVPTGSLARIDNDEHLSKHDISISGENMIVIELTKVT</sequence>
<dbReference type="PANTHER" id="PTHR37943:SF1">
    <property type="entry name" value="PROTEIN VES"/>
    <property type="match status" value="1"/>
</dbReference>
<dbReference type="EMBL" id="CP034759">
    <property type="protein sequence ID" value="QBG36452.1"/>
    <property type="molecule type" value="Genomic_DNA"/>
</dbReference>
<organism evidence="1 2">
    <name type="scientific">Litorilituus sediminis</name>
    <dbReference type="NCBI Taxonomy" id="718192"/>
    <lineage>
        <taxon>Bacteria</taxon>
        <taxon>Pseudomonadati</taxon>
        <taxon>Pseudomonadota</taxon>
        <taxon>Gammaproteobacteria</taxon>
        <taxon>Alteromonadales</taxon>
        <taxon>Colwelliaceae</taxon>
        <taxon>Litorilituus</taxon>
    </lineage>
</organism>
<dbReference type="KEGG" id="lsd:EMK97_12360"/>
<dbReference type="InterPro" id="IPR011051">
    <property type="entry name" value="RmlC_Cupin_sf"/>
</dbReference>
<gene>
    <name evidence="1" type="ORF">EMK97_12360</name>
</gene>
<keyword evidence="2" id="KW-1185">Reference proteome</keyword>
<dbReference type="PANTHER" id="PTHR37943">
    <property type="entry name" value="PROTEIN VES"/>
    <property type="match status" value="1"/>
</dbReference>
<dbReference type="InterPro" id="IPR010282">
    <property type="entry name" value="Uncharacterised_HutD/Ves"/>
</dbReference>
<dbReference type="InterPro" id="IPR014710">
    <property type="entry name" value="RmlC-like_jellyroll"/>
</dbReference>
<evidence type="ECO:0000313" key="2">
    <source>
        <dbReference type="Proteomes" id="UP000290244"/>
    </source>
</evidence>
<dbReference type="OrthoDB" id="9800082at2"/>
<evidence type="ECO:0000313" key="1">
    <source>
        <dbReference type="EMBL" id="QBG36452.1"/>
    </source>
</evidence>